<dbReference type="Proteomes" id="UP001445076">
    <property type="component" value="Unassembled WGS sequence"/>
</dbReference>
<comment type="caution">
    <text evidence="1">The sequence shown here is derived from an EMBL/GenBank/DDBJ whole genome shotgun (WGS) entry which is preliminary data.</text>
</comment>
<reference evidence="1 2" key="1">
    <citation type="journal article" date="2024" name="BMC Genomics">
        <title>Genome assembly of redclaw crayfish (Cherax quadricarinatus) provides insights into its immune adaptation and hypoxia tolerance.</title>
        <authorList>
            <person name="Liu Z."/>
            <person name="Zheng J."/>
            <person name="Li H."/>
            <person name="Fang K."/>
            <person name="Wang S."/>
            <person name="He J."/>
            <person name="Zhou D."/>
            <person name="Weng S."/>
            <person name="Chi M."/>
            <person name="Gu Z."/>
            <person name="He J."/>
            <person name="Li F."/>
            <person name="Wang M."/>
        </authorList>
    </citation>
    <scope>NUCLEOTIDE SEQUENCE [LARGE SCALE GENOMIC DNA]</scope>
    <source>
        <strain evidence="1">ZL_2023a</strain>
    </source>
</reference>
<accession>A0AAW0WS36</accession>
<gene>
    <name evidence="1" type="ORF">OTU49_006416</name>
</gene>
<sequence length="175" mass="19813">PQRSTHQLVLFPEAPITMCVQLSTDLCVRHRRFVKIMKPLLPRKRSSSARINLNRHWNELEELYGETYKTRHFETLLLQNELNDNALNEAREAASTRLQQPPVAILCPLPQDDPMADEDLLTPPATPCLAAKSSCNVLMEDDLADLPLSPGTPQAWEVFSFPPLTPLKNPDRLPL</sequence>
<name>A0AAW0WS36_CHEQU</name>
<protein>
    <submittedName>
        <fullName evidence="1">Uncharacterized protein</fullName>
    </submittedName>
</protein>
<feature type="non-terminal residue" evidence="1">
    <location>
        <position position="1"/>
    </location>
</feature>
<dbReference type="EMBL" id="JARKIK010000053">
    <property type="protein sequence ID" value="KAK8733670.1"/>
    <property type="molecule type" value="Genomic_DNA"/>
</dbReference>
<organism evidence="1 2">
    <name type="scientific">Cherax quadricarinatus</name>
    <name type="common">Australian red claw crayfish</name>
    <dbReference type="NCBI Taxonomy" id="27406"/>
    <lineage>
        <taxon>Eukaryota</taxon>
        <taxon>Metazoa</taxon>
        <taxon>Ecdysozoa</taxon>
        <taxon>Arthropoda</taxon>
        <taxon>Crustacea</taxon>
        <taxon>Multicrustacea</taxon>
        <taxon>Malacostraca</taxon>
        <taxon>Eumalacostraca</taxon>
        <taxon>Eucarida</taxon>
        <taxon>Decapoda</taxon>
        <taxon>Pleocyemata</taxon>
        <taxon>Astacidea</taxon>
        <taxon>Parastacoidea</taxon>
        <taxon>Parastacidae</taxon>
        <taxon>Cherax</taxon>
    </lineage>
</organism>
<dbReference type="AlphaFoldDB" id="A0AAW0WS36"/>
<evidence type="ECO:0000313" key="1">
    <source>
        <dbReference type="EMBL" id="KAK8733670.1"/>
    </source>
</evidence>
<evidence type="ECO:0000313" key="2">
    <source>
        <dbReference type="Proteomes" id="UP001445076"/>
    </source>
</evidence>
<keyword evidence="2" id="KW-1185">Reference proteome</keyword>
<proteinExistence type="predicted"/>